<reference evidence="1 2" key="1">
    <citation type="submission" date="2014-04" db="EMBL/GenBank/DDBJ databases">
        <authorList>
            <consortium name="DOE Joint Genome Institute"/>
            <person name="Kuo A."/>
            <person name="Kohler A."/>
            <person name="Nagy L.G."/>
            <person name="Floudas D."/>
            <person name="Copeland A."/>
            <person name="Barry K.W."/>
            <person name="Cichocki N."/>
            <person name="Veneault-Fourrey C."/>
            <person name="LaButti K."/>
            <person name="Lindquist E.A."/>
            <person name="Lipzen A."/>
            <person name="Lundell T."/>
            <person name="Morin E."/>
            <person name="Murat C."/>
            <person name="Sun H."/>
            <person name="Tunlid A."/>
            <person name="Henrissat B."/>
            <person name="Grigoriev I.V."/>
            <person name="Hibbett D.S."/>
            <person name="Martin F."/>
            <person name="Nordberg H.P."/>
            <person name="Cantor M.N."/>
            <person name="Hua S.X."/>
        </authorList>
    </citation>
    <scope>NUCLEOTIDE SEQUENCE [LARGE SCALE GENOMIC DNA]</scope>
    <source>
        <strain evidence="1 2">LaAM-08-1</strain>
    </source>
</reference>
<dbReference type="AlphaFoldDB" id="A0A0C9WYX8"/>
<protein>
    <submittedName>
        <fullName evidence="1">Uncharacterized protein</fullName>
    </submittedName>
</protein>
<proteinExistence type="predicted"/>
<evidence type="ECO:0000313" key="2">
    <source>
        <dbReference type="Proteomes" id="UP000054477"/>
    </source>
</evidence>
<sequence>MVKRPPLESTSCTTRASIMGKVDEKVYFASRGNRWVVCLSVTKIVIVEAWAYKGVGYAYCSISLGHVFDSS</sequence>
<evidence type="ECO:0000313" key="1">
    <source>
        <dbReference type="EMBL" id="KIJ98035.1"/>
    </source>
</evidence>
<accession>A0A0C9WYX8</accession>
<keyword evidence="2" id="KW-1185">Reference proteome</keyword>
<dbReference type="HOGENOM" id="CLU_2740415_0_0_1"/>
<dbReference type="Proteomes" id="UP000054477">
    <property type="component" value="Unassembled WGS sequence"/>
</dbReference>
<reference evidence="2" key="2">
    <citation type="submission" date="2015-01" db="EMBL/GenBank/DDBJ databases">
        <title>Evolutionary Origins and Diversification of the Mycorrhizal Mutualists.</title>
        <authorList>
            <consortium name="DOE Joint Genome Institute"/>
            <consortium name="Mycorrhizal Genomics Consortium"/>
            <person name="Kohler A."/>
            <person name="Kuo A."/>
            <person name="Nagy L.G."/>
            <person name="Floudas D."/>
            <person name="Copeland A."/>
            <person name="Barry K.W."/>
            <person name="Cichocki N."/>
            <person name="Veneault-Fourrey C."/>
            <person name="LaButti K."/>
            <person name="Lindquist E.A."/>
            <person name="Lipzen A."/>
            <person name="Lundell T."/>
            <person name="Morin E."/>
            <person name="Murat C."/>
            <person name="Riley R."/>
            <person name="Ohm R."/>
            <person name="Sun H."/>
            <person name="Tunlid A."/>
            <person name="Henrissat B."/>
            <person name="Grigoriev I.V."/>
            <person name="Hibbett D.S."/>
            <person name="Martin F."/>
        </authorList>
    </citation>
    <scope>NUCLEOTIDE SEQUENCE [LARGE SCALE GENOMIC DNA]</scope>
    <source>
        <strain evidence="2">LaAM-08-1</strain>
    </source>
</reference>
<name>A0A0C9WYX8_9AGAR</name>
<dbReference type="EMBL" id="KN838678">
    <property type="protein sequence ID" value="KIJ98035.1"/>
    <property type="molecule type" value="Genomic_DNA"/>
</dbReference>
<organism evidence="1 2">
    <name type="scientific">Laccaria amethystina LaAM-08-1</name>
    <dbReference type="NCBI Taxonomy" id="1095629"/>
    <lineage>
        <taxon>Eukaryota</taxon>
        <taxon>Fungi</taxon>
        <taxon>Dikarya</taxon>
        <taxon>Basidiomycota</taxon>
        <taxon>Agaricomycotina</taxon>
        <taxon>Agaricomycetes</taxon>
        <taxon>Agaricomycetidae</taxon>
        <taxon>Agaricales</taxon>
        <taxon>Agaricineae</taxon>
        <taxon>Hydnangiaceae</taxon>
        <taxon>Laccaria</taxon>
    </lineage>
</organism>
<gene>
    <name evidence="1" type="ORF">K443DRAFT_222917</name>
</gene>